<dbReference type="Proteomes" id="UP000011996">
    <property type="component" value="Unassembled WGS sequence"/>
</dbReference>
<evidence type="ECO:0000313" key="2">
    <source>
        <dbReference type="Proteomes" id="UP000011996"/>
    </source>
</evidence>
<proteinExistence type="predicted"/>
<evidence type="ECO:0000313" key="1">
    <source>
        <dbReference type="EMBL" id="EMI25085.1"/>
    </source>
</evidence>
<reference evidence="1 2" key="1">
    <citation type="journal article" date="2013" name="Mar. Genomics">
        <title>Expression of sulfatases in Rhodopirellula baltica and the diversity of sulfatases in the genus Rhodopirellula.</title>
        <authorList>
            <person name="Wegner C.E."/>
            <person name="Richter-Heitmann T."/>
            <person name="Klindworth A."/>
            <person name="Klockow C."/>
            <person name="Richter M."/>
            <person name="Achstetter T."/>
            <person name="Glockner F.O."/>
            <person name="Harder J."/>
        </authorList>
    </citation>
    <scope>NUCLEOTIDE SEQUENCE [LARGE SCALE GENOMIC DNA]</scope>
    <source>
        <strain evidence="1 2">SH398</strain>
    </source>
</reference>
<dbReference type="AlphaFoldDB" id="M5S0K4"/>
<comment type="caution">
    <text evidence="1">The sequence shown here is derived from an EMBL/GenBank/DDBJ whole genome shotgun (WGS) entry which is preliminary data.</text>
</comment>
<dbReference type="EMBL" id="ANOF01000141">
    <property type="protein sequence ID" value="EMI25085.1"/>
    <property type="molecule type" value="Genomic_DNA"/>
</dbReference>
<protein>
    <submittedName>
        <fullName evidence="1">Uncharacterized protein</fullName>
    </submittedName>
</protein>
<gene>
    <name evidence="1" type="ORF">RESH_04368</name>
</gene>
<organism evidence="1 2">
    <name type="scientific">Rhodopirellula europaea SH398</name>
    <dbReference type="NCBI Taxonomy" id="1263868"/>
    <lineage>
        <taxon>Bacteria</taxon>
        <taxon>Pseudomonadati</taxon>
        <taxon>Planctomycetota</taxon>
        <taxon>Planctomycetia</taxon>
        <taxon>Pirellulales</taxon>
        <taxon>Pirellulaceae</taxon>
        <taxon>Rhodopirellula</taxon>
    </lineage>
</organism>
<sequence length="59" mass="6599">MNQAVCEINESRRSQEKEVPVFPCRGWLHRWGGNHSQVVVDHPRLAANPMATDTLADGS</sequence>
<dbReference type="PATRIC" id="fig|1263868.3.peg.4738"/>
<accession>M5S0K4</accession>
<name>M5S0K4_9BACT</name>
<dbReference type="STRING" id="1263868.RESH_04368"/>